<proteinExistence type="predicted"/>
<sequence length="76" mass="7975">MLRGQDQGFIAVTFVTLRSKVRLPSDLLFLPNGVPSSPAVARDGSDLLLLKCHTAGAVSIQASATPRHRSCGDLSG</sequence>
<comment type="caution">
    <text evidence="1">The sequence shown here is derived from an EMBL/GenBank/DDBJ whole genome shotgun (WGS) entry which is preliminary data.</text>
</comment>
<reference evidence="1" key="1">
    <citation type="submission" date="2023-07" db="EMBL/GenBank/DDBJ databases">
        <title>draft genome sequence of fig (Ficus carica).</title>
        <authorList>
            <person name="Takahashi T."/>
            <person name="Nishimura K."/>
        </authorList>
    </citation>
    <scope>NUCLEOTIDE SEQUENCE</scope>
</reference>
<evidence type="ECO:0000313" key="1">
    <source>
        <dbReference type="EMBL" id="GMN46892.1"/>
    </source>
</evidence>
<dbReference type="AlphaFoldDB" id="A0AA88A5L6"/>
<accession>A0AA88A5L6</accession>
<protein>
    <submittedName>
        <fullName evidence="1">Uncharacterized protein</fullName>
    </submittedName>
</protein>
<dbReference type="EMBL" id="BTGU01000024">
    <property type="protein sequence ID" value="GMN46892.1"/>
    <property type="molecule type" value="Genomic_DNA"/>
</dbReference>
<gene>
    <name evidence="1" type="ORF">TIFTF001_016076</name>
</gene>
<organism evidence="1 2">
    <name type="scientific">Ficus carica</name>
    <name type="common">Common fig</name>
    <dbReference type="NCBI Taxonomy" id="3494"/>
    <lineage>
        <taxon>Eukaryota</taxon>
        <taxon>Viridiplantae</taxon>
        <taxon>Streptophyta</taxon>
        <taxon>Embryophyta</taxon>
        <taxon>Tracheophyta</taxon>
        <taxon>Spermatophyta</taxon>
        <taxon>Magnoliopsida</taxon>
        <taxon>eudicotyledons</taxon>
        <taxon>Gunneridae</taxon>
        <taxon>Pentapetalae</taxon>
        <taxon>rosids</taxon>
        <taxon>fabids</taxon>
        <taxon>Rosales</taxon>
        <taxon>Moraceae</taxon>
        <taxon>Ficeae</taxon>
        <taxon>Ficus</taxon>
    </lineage>
</organism>
<dbReference type="Proteomes" id="UP001187192">
    <property type="component" value="Unassembled WGS sequence"/>
</dbReference>
<evidence type="ECO:0000313" key="2">
    <source>
        <dbReference type="Proteomes" id="UP001187192"/>
    </source>
</evidence>
<keyword evidence="2" id="KW-1185">Reference proteome</keyword>
<name>A0AA88A5L6_FICCA</name>